<feature type="transmembrane region" description="Helical" evidence="7">
    <location>
        <begin position="148"/>
        <end position="171"/>
    </location>
</feature>
<keyword evidence="5" id="KW-1015">Disulfide bond</keyword>
<dbReference type="PANTHER" id="PTHR12639">
    <property type="entry name" value="VITAMIN K-DEPENDENT GAMMA-CARBOXYLASE"/>
    <property type="match status" value="1"/>
</dbReference>
<dbReference type="OrthoDB" id="341137at2"/>
<dbReference type="Pfam" id="PF22777">
    <property type="entry name" value="VKGC_lumenal_dom"/>
    <property type="match status" value="1"/>
</dbReference>
<evidence type="ECO:0000256" key="4">
    <source>
        <dbReference type="ARBA" id="ARBA00023136"/>
    </source>
</evidence>
<feature type="transmembrane region" description="Helical" evidence="7">
    <location>
        <begin position="234"/>
        <end position="261"/>
    </location>
</feature>
<accession>A0A1G9AID2</accession>
<feature type="domain" description="HTTM-like" evidence="8">
    <location>
        <begin position="6"/>
        <end position="265"/>
    </location>
</feature>
<keyword evidence="10" id="KW-1185">Reference proteome</keyword>
<evidence type="ECO:0000256" key="7">
    <source>
        <dbReference type="SAM" id="Phobius"/>
    </source>
</evidence>
<gene>
    <name evidence="9" type="ORF">SAMN04487935_2884</name>
</gene>
<dbReference type="PANTHER" id="PTHR12639:SF7">
    <property type="entry name" value="HTTM DOMAIN-CONTAINING PROTEIN"/>
    <property type="match status" value="1"/>
</dbReference>
<evidence type="ECO:0000256" key="3">
    <source>
        <dbReference type="ARBA" id="ARBA00022989"/>
    </source>
</evidence>
<dbReference type="GO" id="GO:0012505">
    <property type="term" value="C:endomembrane system"/>
    <property type="evidence" value="ECO:0007669"/>
    <property type="project" value="UniProtKB-SubCell"/>
</dbReference>
<dbReference type="InterPro" id="IPR053934">
    <property type="entry name" value="HTTM_dom"/>
</dbReference>
<evidence type="ECO:0000313" key="10">
    <source>
        <dbReference type="Proteomes" id="UP000199580"/>
    </source>
</evidence>
<dbReference type="RefSeq" id="WP_091397027.1">
    <property type="nucleotide sequence ID" value="NZ_BKAI01000007.1"/>
</dbReference>
<protein>
    <submittedName>
        <fullName evidence="9">Vitamin K-dependent gamma-carboxylase</fullName>
    </submittedName>
</protein>
<feature type="transmembrane region" description="Helical" evidence="7">
    <location>
        <begin position="200"/>
        <end position="222"/>
    </location>
</feature>
<evidence type="ECO:0000256" key="1">
    <source>
        <dbReference type="ARBA" id="ARBA00004127"/>
    </source>
</evidence>
<dbReference type="InterPro" id="IPR007782">
    <property type="entry name" value="VKG_COase"/>
</dbReference>
<evidence type="ECO:0000256" key="6">
    <source>
        <dbReference type="ARBA" id="ARBA00023239"/>
    </source>
</evidence>
<dbReference type="GO" id="GO:0008488">
    <property type="term" value="F:gamma-glutamyl carboxylase activity"/>
    <property type="evidence" value="ECO:0007669"/>
    <property type="project" value="InterPro"/>
</dbReference>
<sequence length="436" mass="51253">MFRKCCKPIDIAPLVIFRIFFGFLLFAETLGAIFTGWVKNVMIDPEFTFSHIGFEWLQPLPGSGMYFYFLAMSLLGFAVMLGYRYRISLGLFTILWAGVYLMQKEAYNNHYYLLLLVCIIMLFLPANRYASLDVKRNSKIQLDAMPQWYSGIMVFQIAIVYFFAVISKLYLQWLDGTFIRLLLGGEHHPEFLRGLFAQHWFHLFIAWSGIAFDLLIVPLLLWKRTRTAAFIAALLFHLFNASVLRIGIFPFFALSFVVFFYPADRIRTIFLRKKPAIQPDDYHFENQVRLLYFFIPYFIVQLSLPLRHYLIKGDVLWTEEGHRLSWRMMLRQRSGSAAYRVVDKKTKEESYYNYQKLNPKQRNFVTTKPDGIWQMAQHIKKEYALQGKDVSVFVNASVSVNAGPSQTFIDPNVDLANAKWNFFDHDEWLLLYQNDK</sequence>
<dbReference type="InterPro" id="IPR011020">
    <property type="entry name" value="HTTM-like"/>
</dbReference>
<dbReference type="Pfam" id="PF05090">
    <property type="entry name" value="HTTM"/>
    <property type="match status" value="1"/>
</dbReference>
<dbReference type="GO" id="GO:0019842">
    <property type="term" value="F:vitamin binding"/>
    <property type="evidence" value="ECO:0007669"/>
    <property type="project" value="TreeGrafter"/>
</dbReference>
<keyword evidence="3 7" id="KW-1133">Transmembrane helix</keyword>
<evidence type="ECO:0000256" key="2">
    <source>
        <dbReference type="ARBA" id="ARBA00022692"/>
    </source>
</evidence>
<evidence type="ECO:0000313" key="9">
    <source>
        <dbReference type="EMBL" id="SDK26330.1"/>
    </source>
</evidence>
<dbReference type="EMBL" id="FNEZ01000005">
    <property type="protein sequence ID" value="SDK26330.1"/>
    <property type="molecule type" value="Genomic_DNA"/>
</dbReference>
<reference evidence="9 10" key="1">
    <citation type="submission" date="2016-10" db="EMBL/GenBank/DDBJ databases">
        <authorList>
            <person name="de Groot N.N."/>
        </authorList>
    </citation>
    <scope>NUCLEOTIDE SEQUENCE [LARGE SCALE GENOMIC DNA]</scope>
    <source>
        <strain evidence="9 10">CGMCC 1.10076</strain>
    </source>
</reference>
<comment type="subcellular location">
    <subcellularLocation>
        <location evidence="1">Endomembrane system</location>
        <topology evidence="1">Multi-pass membrane protein</topology>
    </subcellularLocation>
</comment>
<dbReference type="AlphaFoldDB" id="A0A1G9AID2"/>
<feature type="transmembrane region" description="Helical" evidence="7">
    <location>
        <begin position="65"/>
        <end position="82"/>
    </location>
</feature>
<evidence type="ECO:0000259" key="8">
    <source>
        <dbReference type="SMART" id="SM00752"/>
    </source>
</evidence>
<organism evidence="9 10">
    <name type="scientific">Flavobacterium noncentrifugens</name>
    <dbReference type="NCBI Taxonomy" id="1128970"/>
    <lineage>
        <taxon>Bacteria</taxon>
        <taxon>Pseudomonadati</taxon>
        <taxon>Bacteroidota</taxon>
        <taxon>Flavobacteriia</taxon>
        <taxon>Flavobacteriales</taxon>
        <taxon>Flavobacteriaceae</taxon>
        <taxon>Flavobacterium</taxon>
    </lineage>
</organism>
<proteinExistence type="predicted"/>
<keyword evidence="6" id="KW-0456">Lyase</keyword>
<dbReference type="STRING" id="1128970.SAMN04487935_2884"/>
<dbReference type="Proteomes" id="UP000199580">
    <property type="component" value="Unassembled WGS sequence"/>
</dbReference>
<feature type="transmembrane region" description="Helical" evidence="7">
    <location>
        <begin position="12"/>
        <end position="38"/>
    </location>
</feature>
<name>A0A1G9AID2_9FLAO</name>
<feature type="transmembrane region" description="Helical" evidence="7">
    <location>
        <begin position="87"/>
        <end position="103"/>
    </location>
</feature>
<dbReference type="SMART" id="SM00752">
    <property type="entry name" value="HTTM"/>
    <property type="match status" value="1"/>
</dbReference>
<keyword evidence="2 7" id="KW-0812">Transmembrane</keyword>
<keyword evidence="4 7" id="KW-0472">Membrane</keyword>
<feature type="transmembrane region" description="Helical" evidence="7">
    <location>
        <begin position="109"/>
        <end position="127"/>
    </location>
</feature>
<dbReference type="InterPro" id="IPR053935">
    <property type="entry name" value="VKGC_lumenal_dom"/>
</dbReference>
<evidence type="ECO:0000256" key="5">
    <source>
        <dbReference type="ARBA" id="ARBA00023157"/>
    </source>
</evidence>